<organism evidence="2 3">
    <name type="scientific">Xenorhabdus nematophila (strain ATCC 19061 / DSM 3370 / CCUG 14189 / LMG 1036 / NCIMB 9965 / AN6)</name>
    <dbReference type="NCBI Taxonomy" id="406817"/>
    <lineage>
        <taxon>Bacteria</taxon>
        <taxon>Pseudomonadati</taxon>
        <taxon>Pseudomonadota</taxon>
        <taxon>Gammaproteobacteria</taxon>
        <taxon>Enterobacterales</taxon>
        <taxon>Morganellaceae</taxon>
        <taxon>Xenorhabdus</taxon>
    </lineage>
</organism>
<dbReference type="AlphaFoldDB" id="D3VLK5"/>
<dbReference type="EMBL" id="FN667742">
    <property type="protein sequence ID" value="CBJ91331.1"/>
    <property type="molecule type" value="Genomic_DNA"/>
</dbReference>
<dbReference type="Proteomes" id="UP000008075">
    <property type="component" value="Chromosome"/>
</dbReference>
<dbReference type="KEGG" id="xne:XNC1_3279"/>
<feature type="domain" description="Phage tail protein C-terminal" evidence="1">
    <location>
        <begin position="8"/>
        <end position="43"/>
    </location>
</feature>
<evidence type="ECO:0000259" key="1">
    <source>
        <dbReference type="Pfam" id="PF25670"/>
    </source>
</evidence>
<accession>D3VLK5</accession>
<keyword evidence="3" id="KW-1185">Reference proteome</keyword>
<dbReference type="HOGENOM" id="CLU_3031490_0_0_6"/>
<evidence type="ECO:0000313" key="3">
    <source>
        <dbReference type="Proteomes" id="UP000008075"/>
    </source>
</evidence>
<reference evidence="2 3" key="1">
    <citation type="journal article" date="2011" name="PLoS ONE">
        <title>The entomopathogenic bacterial endosymbionts xenorhabdus and photorhabdus: convergent lifestyles from divergent genomes.</title>
        <authorList>
            <person name="Chaston J.M."/>
            <person name="Suen G."/>
            <person name="Tucker S.L."/>
            <person name="Andersen A.W."/>
            <person name="Bhasin A."/>
            <person name="Bode E."/>
            <person name="Bode H.B."/>
            <person name="Brachmann A.O."/>
            <person name="Cowles C.E."/>
            <person name="Cowles K.N."/>
            <person name="Darby C."/>
            <person name="de Leon L."/>
            <person name="Drace K."/>
            <person name="Du Z."/>
            <person name="Givaudan A."/>
            <person name="Herbert Tran E.E."/>
            <person name="Jewell K.A."/>
            <person name="Knack J.J."/>
            <person name="Krasomil-Osterfeld K.C."/>
            <person name="Kukor R."/>
            <person name="Lanois A."/>
            <person name="Latreille P."/>
            <person name="Leimgruber N.K."/>
            <person name="Lipke C.M."/>
            <person name="Liu R."/>
            <person name="Lu X."/>
            <person name="Martens E.C."/>
            <person name="Marri P.R."/>
            <person name="Medigue C."/>
            <person name="Menard M.L."/>
            <person name="Miller N.M."/>
            <person name="Morales-Soto N."/>
            <person name="Norton S."/>
            <person name="Ogier J.C."/>
            <person name="Orchard S.S."/>
            <person name="Park D."/>
            <person name="Park Y."/>
            <person name="Qurollo B.A."/>
            <person name="Sugar D.R."/>
            <person name="Richards G.R."/>
            <person name="Rouy Z."/>
            <person name="Slominski B."/>
            <person name="Slominski K."/>
            <person name="Snyder H."/>
            <person name="Tjaden B.C."/>
            <person name="van der Hoeven R."/>
            <person name="Welch R.D."/>
            <person name="Wheeler C."/>
            <person name="Xiang B."/>
            <person name="Barbazuk B."/>
            <person name="Gaudriault S."/>
            <person name="Goodner B."/>
            <person name="Slater S.C."/>
            <person name="Forst S."/>
            <person name="Goldman B.S."/>
            <person name="Goodrich-Blair H."/>
        </authorList>
    </citation>
    <scope>NUCLEOTIDE SEQUENCE [LARGE SCALE GENOMIC DNA]</scope>
    <source>
        <strain evidence="3">ATCC 19061 / DSM 3370 / CCUG 14189 / LMG 1036 / NCIMB 9965 / AN6</strain>
    </source>
</reference>
<name>D3VLK5_XENNA</name>
<gene>
    <name evidence="2" type="ordered locus">XNC1_3279</name>
</gene>
<proteinExistence type="predicted"/>
<sequence length="55" mass="6485">MPERFRSKHIKEIVNGEKVYYTDGEPCDIPEDCCLDVRVQMPEDSMWNLRGRGQI</sequence>
<protein>
    <recommendedName>
        <fullName evidence="1">Phage tail protein C-terminal domain-containing protein</fullName>
    </recommendedName>
</protein>
<evidence type="ECO:0000313" key="2">
    <source>
        <dbReference type="EMBL" id="CBJ91331.1"/>
    </source>
</evidence>
<dbReference type="Pfam" id="PF25670">
    <property type="entry name" value="Phage_tail_C_2"/>
    <property type="match status" value="1"/>
</dbReference>
<dbReference type="InterPro" id="IPR058008">
    <property type="entry name" value="Gp26_C"/>
</dbReference>